<name>A0A1F8EJU4_9BACT</name>
<dbReference type="Proteomes" id="UP000177117">
    <property type="component" value="Unassembled WGS sequence"/>
</dbReference>
<feature type="region of interest" description="Disordered" evidence="1">
    <location>
        <begin position="1"/>
        <end position="39"/>
    </location>
</feature>
<evidence type="ECO:0000256" key="1">
    <source>
        <dbReference type="SAM" id="MobiDB-lite"/>
    </source>
</evidence>
<proteinExistence type="predicted"/>
<feature type="compositionally biased region" description="Basic residues" evidence="1">
    <location>
        <begin position="131"/>
        <end position="149"/>
    </location>
</feature>
<evidence type="ECO:0000313" key="3">
    <source>
        <dbReference type="Proteomes" id="UP000177117"/>
    </source>
</evidence>
<dbReference type="EMBL" id="MGJD01000010">
    <property type="protein sequence ID" value="OGN01114.1"/>
    <property type="molecule type" value="Genomic_DNA"/>
</dbReference>
<sequence>MNFRGGMLMEKKQKKDKKKGAPASAGSRKGRCAASQERVPERKLRRVYKLQGLTGAEVHIDQVGESIRRRQGPETANLQVIMLEGILKRLEGSDLPKRRRVAQERRRNARDVRRTVRCALREQRALAEAKKAKRSTAAKKGAATRKARKVTAQAAVEASV</sequence>
<comment type="caution">
    <text evidence="2">The sequence shown here is derived from an EMBL/GenBank/DDBJ whole genome shotgun (WGS) entry which is preliminary data.</text>
</comment>
<feature type="compositionally biased region" description="Low complexity" evidence="1">
    <location>
        <begin position="150"/>
        <end position="160"/>
    </location>
</feature>
<feature type="region of interest" description="Disordered" evidence="1">
    <location>
        <begin position="128"/>
        <end position="160"/>
    </location>
</feature>
<reference evidence="2 3" key="1">
    <citation type="journal article" date="2016" name="Nat. Commun.">
        <title>Thousands of microbial genomes shed light on interconnected biogeochemical processes in an aquifer system.</title>
        <authorList>
            <person name="Anantharaman K."/>
            <person name="Brown C.T."/>
            <person name="Hug L.A."/>
            <person name="Sharon I."/>
            <person name="Castelle C.J."/>
            <person name="Probst A.J."/>
            <person name="Thomas B.C."/>
            <person name="Singh A."/>
            <person name="Wilkins M.J."/>
            <person name="Karaoz U."/>
            <person name="Brodie E.L."/>
            <person name="Williams K.H."/>
            <person name="Hubbard S.S."/>
            <person name="Banfield J.F."/>
        </authorList>
    </citation>
    <scope>NUCLEOTIDE SEQUENCE [LARGE SCALE GENOMIC DNA]</scope>
</reference>
<gene>
    <name evidence="2" type="ORF">A2650_00430</name>
</gene>
<protein>
    <submittedName>
        <fullName evidence="2">Uncharacterized protein</fullName>
    </submittedName>
</protein>
<dbReference type="AlphaFoldDB" id="A0A1F8EJU4"/>
<organism evidence="2 3">
    <name type="scientific">Candidatus Yanofskybacteria bacterium RIFCSPHIGHO2_01_FULL_41_53</name>
    <dbReference type="NCBI Taxonomy" id="1802663"/>
    <lineage>
        <taxon>Bacteria</taxon>
        <taxon>Candidatus Yanofskyibacteriota</taxon>
    </lineage>
</organism>
<accession>A0A1F8EJU4</accession>
<evidence type="ECO:0000313" key="2">
    <source>
        <dbReference type="EMBL" id="OGN01114.1"/>
    </source>
</evidence>